<feature type="compositionally biased region" description="Basic and acidic residues" evidence="15">
    <location>
        <begin position="84"/>
        <end position="104"/>
    </location>
</feature>
<keyword evidence="10" id="KW-0862">Zinc</keyword>
<dbReference type="InterPro" id="IPR044600">
    <property type="entry name" value="ATL1/ATL16-like"/>
</dbReference>
<keyword evidence="12 16" id="KW-0472">Membrane</keyword>
<evidence type="ECO:0000256" key="6">
    <source>
        <dbReference type="ARBA" id="ARBA00022692"/>
    </source>
</evidence>
<evidence type="ECO:0000313" key="18">
    <source>
        <dbReference type="EMBL" id="MQM13477.1"/>
    </source>
</evidence>
<gene>
    <name evidence="18" type="ORF">Taro_046402</name>
</gene>
<feature type="region of interest" description="Disordered" evidence="15">
    <location>
        <begin position="400"/>
        <end position="430"/>
    </location>
</feature>
<keyword evidence="5" id="KW-0808">Transferase</keyword>
<dbReference type="FunFam" id="3.30.40.10:FF:000475">
    <property type="entry name" value="RING-H2 finger protein ATL3"/>
    <property type="match status" value="1"/>
</dbReference>
<dbReference type="GO" id="GO:0008270">
    <property type="term" value="F:zinc ion binding"/>
    <property type="evidence" value="ECO:0007669"/>
    <property type="project" value="UniProtKB-KW"/>
</dbReference>
<comment type="similarity">
    <text evidence="13">Belongs to the RING-type zinc finger family. ATL subfamily.</text>
</comment>
<evidence type="ECO:0000256" key="5">
    <source>
        <dbReference type="ARBA" id="ARBA00022679"/>
    </source>
</evidence>
<comment type="caution">
    <text evidence="18">The sequence shown here is derived from an EMBL/GenBank/DDBJ whole genome shotgun (WGS) entry which is preliminary data.</text>
</comment>
<dbReference type="Proteomes" id="UP000652761">
    <property type="component" value="Unassembled WGS sequence"/>
</dbReference>
<keyword evidence="8 14" id="KW-0863">Zinc-finger</keyword>
<keyword evidence="9" id="KW-0833">Ubl conjugation pathway</keyword>
<protein>
    <recommendedName>
        <fullName evidence="4">RING-type E3 ubiquitin transferase</fullName>
        <ecNumber evidence="4">2.3.2.27</ecNumber>
    </recommendedName>
</protein>
<comment type="pathway">
    <text evidence="3">Protein modification; protein ubiquitination.</text>
</comment>
<comment type="subcellular location">
    <subcellularLocation>
        <location evidence="2">Membrane</location>
        <topology evidence="2">Single-pass membrane protein</topology>
    </subcellularLocation>
</comment>
<keyword evidence="6 16" id="KW-0812">Transmembrane</keyword>
<evidence type="ECO:0000256" key="2">
    <source>
        <dbReference type="ARBA" id="ARBA00004167"/>
    </source>
</evidence>
<comment type="catalytic activity">
    <reaction evidence="1">
        <text>S-ubiquitinyl-[E2 ubiquitin-conjugating enzyme]-L-cysteine + [acceptor protein]-L-lysine = [E2 ubiquitin-conjugating enzyme]-L-cysteine + N(6)-ubiquitinyl-[acceptor protein]-L-lysine.</text>
        <dbReference type="EC" id="2.3.2.27"/>
    </reaction>
</comment>
<dbReference type="AlphaFoldDB" id="A0A843WYT6"/>
<keyword evidence="11 16" id="KW-1133">Transmembrane helix</keyword>
<evidence type="ECO:0000256" key="14">
    <source>
        <dbReference type="PROSITE-ProRule" id="PRU00175"/>
    </source>
</evidence>
<evidence type="ECO:0000256" key="8">
    <source>
        <dbReference type="ARBA" id="ARBA00022771"/>
    </source>
</evidence>
<feature type="region of interest" description="Disordered" evidence="15">
    <location>
        <begin position="1"/>
        <end position="37"/>
    </location>
</feature>
<dbReference type="OrthoDB" id="783777at2759"/>
<evidence type="ECO:0000256" key="11">
    <source>
        <dbReference type="ARBA" id="ARBA00022989"/>
    </source>
</evidence>
<evidence type="ECO:0000256" key="15">
    <source>
        <dbReference type="SAM" id="MobiDB-lite"/>
    </source>
</evidence>
<evidence type="ECO:0000256" key="7">
    <source>
        <dbReference type="ARBA" id="ARBA00022723"/>
    </source>
</evidence>
<evidence type="ECO:0000256" key="16">
    <source>
        <dbReference type="SAM" id="Phobius"/>
    </source>
</evidence>
<dbReference type="SUPFAM" id="SSF57850">
    <property type="entry name" value="RING/U-box"/>
    <property type="match status" value="1"/>
</dbReference>
<organism evidence="18 19">
    <name type="scientific">Colocasia esculenta</name>
    <name type="common">Wild taro</name>
    <name type="synonym">Arum esculentum</name>
    <dbReference type="NCBI Taxonomy" id="4460"/>
    <lineage>
        <taxon>Eukaryota</taxon>
        <taxon>Viridiplantae</taxon>
        <taxon>Streptophyta</taxon>
        <taxon>Embryophyta</taxon>
        <taxon>Tracheophyta</taxon>
        <taxon>Spermatophyta</taxon>
        <taxon>Magnoliopsida</taxon>
        <taxon>Liliopsida</taxon>
        <taxon>Araceae</taxon>
        <taxon>Aroideae</taxon>
        <taxon>Colocasieae</taxon>
        <taxon>Colocasia</taxon>
    </lineage>
</organism>
<dbReference type="InterPro" id="IPR001841">
    <property type="entry name" value="Znf_RING"/>
</dbReference>
<dbReference type="SMART" id="SM00184">
    <property type="entry name" value="RING"/>
    <property type="match status" value="1"/>
</dbReference>
<dbReference type="CDD" id="cd16461">
    <property type="entry name" value="RING-H2_EL5-like"/>
    <property type="match status" value="1"/>
</dbReference>
<dbReference type="GO" id="GO:0016020">
    <property type="term" value="C:membrane"/>
    <property type="evidence" value="ECO:0007669"/>
    <property type="project" value="UniProtKB-SubCell"/>
</dbReference>
<dbReference type="EC" id="2.3.2.27" evidence="4"/>
<keyword evidence="7" id="KW-0479">Metal-binding</keyword>
<dbReference type="PROSITE" id="PS50089">
    <property type="entry name" value="ZF_RING_2"/>
    <property type="match status" value="1"/>
</dbReference>
<feature type="region of interest" description="Disordered" evidence="15">
    <location>
        <begin position="345"/>
        <end position="376"/>
    </location>
</feature>
<dbReference type="PANTHER" id="PTHR46913">
    <property type="entry name" value="RING-H2 FINGER PROTEIN ATL16"/>
    <property type="match status" value="1"/>
</dbReference>
<reference evidence="18" key="1">
    <citation type="submission" date="2017-07" db="EMBL/GenBank/DDBJ databases">
        <title>Taro Niue Genome Assembly and Annotation.</title>
        <authorList>
            <person name="Atibalentja N."/>
            <person name="Keating K."/>
            <person name="Fields C.J."/>
        </authorList>
    </citation>
    <scope>NUCLEOTIDE SEQUENCE</scope>
    <source>
        <strain evidence="18">Niue_2</strain>
        <tissue evidence="18">Leaf</tissue>
    </source>
</reference>
<dbReference type="GO" id="GO:0016567">
    <property type="term" value="P:protein ubiquitination"/>
    <property type="evidence" value="ECO:0007669"/>
    <property type="project" value="InterPro"/>
</dbReference>
<name>A0A843WYT6_COLES</name>
<proteinExistence type="inferred from homology"/>
<evidence type="ECO:0000256" key="3">
    <source>
        <dbReference type="ARBA" id="ARBA00004906"/>
    </source>
</evidence>
<feature type="compositionally biased region" description="Basic and acidic residues" evidence="15">
    <location>
        <begin position="1"/>
        <end position="12"/>
    </location>
</feature>
<dbReference type="Gene3D" id="3.30.40.10">
    <property type="entry name" value="Zinc/RING finger domain, C3HC4 (zinc finger)"/>
    <property type="match status" value="1"/>
</dbReference>
<dbReference type="EMBL" id="NMUH01005705">
    <property type="protein sequence ID" value="MQM13477.1"/>
    <property type="molecule type" value="Genomic_DNA"/>
</dbReference>
<evidence type="ECO:0000256" key="13">
    <source>
        <dbReference type="ARBA" id="ARBA00024209"/>
    </source>
</evidence>
<feature type="region of interest" description="Disordered" evidence="15">
    <location>
        <begin position="63"/>
        <end position="132"/>
    </location>
</feature>
<accession>A0A843WYT6</accession>
<evidence type="ECO:0000313" key="19">
    <source>
        <dbReference type="Proteomes" id="UP000652761"/>
    </source>
</evidence>
<feature type="domain" description="RING-type" evidence="17">
    <location>
        <begin position="238"/>
        <end position="280"/>
    </location>
</feature>
<evidence type="ECO:0000256" key="4">
    <source>
        <dbReference type="ARBA" id="ARBA00012483"/>
    </source>
</evidence>
<dbReference type="InterPro" id="IPR013083">
    <property type="entry name" value="Znf_RING/FYVE/PHD"/>
</dbReference>
<dbReference type="GO" id="GO:0061630">
    <property type="term" value="F:ubiquitin protein ligase activity"/>
    <property type="evidence" value="ECO:0007669"/>
    <property type="project" value="UniProtKB-EC"/>
</dbReference>
<feature type="transmembrane region" description="Helical" evidence="16">
    <location>
        <begin position="154"/>
        <end position="180"/>
    </location>
</feature>
<evidence type="ECO:0000259" key="17">
    <source>
        <dbReference type="PROSITE" id="PS50089"/>
    </source>
</evidence>
<dbReference type="PANTHER" id="PTHR46913:SF1">
    <property type="entry name" value="RING-H2 FINGER PROTEIN ATL16"/>
    <property type="match status" value="1"/>
</dbReference>
<feature type="compositionally biased region" description="Basic and acidic residues" evidence="15">
    <location>
        <begin position="350"/>
        <end position="363"/>
    </location>
</feature>
<evidence type="ECO:0000256" key="9">
    <source>
        <dbReference type="ARBA" id="ARBA00022786"/>
    </source>
</evidence>
<dbReference type="Pfam" id="PF13639">
    <property type="entry name" value="zf-RING_2"/>
    <property type="match status" value="1"/>
</dbReference>
<keyword evidence="19" id="KW-1185">Reference proteome</keyword>
<evidence type="ECO:0000256" key="1">
    <source>
        <dbReference type="ARBA" id="ARBA00000900"/>
    </source>
</evidence>
<evidence type="ECO:0000256" key="12">
    <source>
        <dbReference type="ARBA" id="ARBA00023136"/>
    </source>
</evidence>
<sequence>MRGRDRGREGRRTLTAVHSAVESPELPRRGAAASARVRRRCIRKGPTTGRRLAGRALATLAEMTRGGRRQGRRRGPTDGGISNLDEKIWGKTGERESPARRRNPDQLCASASMSQERDHGHGLENMPSGNMGERATVFPTSPSAPRSYALSGKIMLSAIVILFTVVLLILCLHVYARWYLLRRARLRRRSRRRLVFAAEHQANAAATRGLDPEVIRSLPVFTYSAAKYAAESNESVECAVCLSDFQDNEKVRRLPRCKHSFHIECIDMWFHSHATCPLCRSTVELESPLPVSESVHIRMEAPAPPELCDSCRCEDQGATAAPQTGGSSSSLSSCSSSRSWGCGTLNRIEVPPRRGTDGFRSVEEEVGSPGVAQGLKSPMSRMASFKRILSFDLRLYRGGCSSNEPDLERGGAADAGEQQTPRAPAPQPQR</sequence>
<evidence type="ECO:0000256" key="10">
    <source>
        <dbReference type="ARBA" id="ARBA00022833"/>
    </source>
</evidence>